<dbReference type="GO" id="GO:0015421">
    <property type="term" value="F:ABC-type oligopeptide transporter activity"/>
    <property type="evidence" value="ECO:0007669"/>
    <property type="project" value="TreeGrafter"/>
</dbReference>
<feature type="transmembrane region" description="Helical" evidence="13">
    <location>
        <begin position="418"/>
        <end position="443"/>
    </location>
</feature>
<dbReference type="OrthoDB" id="9787557at2"/>
<proteinExistence type="inferred from homology"/>
<keyword evidence="6 13" id="KW-0812">Transmembrane</keyword>
<dbReference type="GO" id="GO:0008233">
    <property type="term" value="F:peptidase activity"/>
    <property type="evidence" value="ECO:0007669"/>
    <property type="project" value="InterPro"/>
</dbReference>
<dbReference type="NCBIfam" id="TIGR03375">
    <property type="entry name" value="type_I_sec_LssB"/>
    <property type="match status" value="1"/>
</dbReference>
<dbReference type="InterPro" id="IPR017750">
    <property type="entry name" value="ATPase_T1SS"/>
</dbReference>
<dbReference type="Pfam" id="PF00005">
    <property type="entry name" value="ABC_tran"/>
    <property type="match status" value="1"/>
</dbReference>
<dbReference type="EC" id="7.6.2.2" evidence="3"/>
<comment type="catalytic activity">
    <reaction evidence="12">
        <text>ATP + H2O + xenobioticSide 1 = ADP + phosphate + xenobioticSide 2.</text>
        <dbReference type="EC" id="7.6.2.2"/>
    </reaction>
</comment>
<dbReference type="PROSITE" id="PS50990">
    <property type="entry name" value="PEPTIDASE_C39"/>
    <property type="match status" value="1"/>
</dbReference>
<evidence type="ECO:0000259" key="16">
    <source>
        <dbReference type="PROSITE" id="PS50990"/>
    </source>
</evidence>
<keyword evidence="10 13" id="KW-1133">Transmembrane helix</keyword>
<dbReference type="InterPro" id="IPR005074">
    <property type="entry name" value="Peptidase_C39"/>
</dbReference>
<dbReference type="InterPro" id="IPR017871">
    <property type="entry name" value="ABC_transporter-like_CS"/>
</dbReference>
<feature type="transmembrane region" description="Helical" evidence="13">
    <location>
        <begin position="275"/>
        <end position="300"/>
    </location>
</feature>
<sequence length="728" mass="79639">MKENNNPSSSALQEKDTLLCAITWLVRHHGKSASEDVLYAGLPRGERLAPDIAMLMLEQAGIQAGWVERDILTVSESLYPVILAMTSGEYVILLEKHQGRYSLLTPTNGTLRHVSPETLANETTGFALLTKLKVQPAPRGDQEILPDSDRSGHWLFSNLWRFRQYFYSAALAALLANVLTLSTTFFTMNVYDRVVPTGAYATLWSLAIGVLIAITFEFIAKQIRTWLVDSAGKKADLLVGSLLFRKTLAMRMECKPRSAGSFANQLREFESVRDFLSSATLATLSDLPFCLLFISIMFAIGGPLAMIPLLAIPVIIIAGVAIQWPLSRYMQENISEISQKQGLVIETIVGLETLKAAKGEGVMQKRWNDFSALAAASSMKTRYLSSLTSNFVSYVQQVCTILIVLWGVYLIHAGEMTMGALVGMVILSGRSLSPLAAVVGLAIRFQQAKTALHSLNRLMAMPTERDKQAHFLPAPPLKGEIALRHVGFHYPKTGLHDPQPILHPLNINIRPGERVAILGSIGSGKSTLLKILARLYLPTQGQMTMDSLDVNQIDPADWRSACGYVCQDNRLFQGTLRQNIIMGNPAVSTEHFLQVATLTGIDAIARRHPSGYDMPVGEMGQGLSGGQKQLVSLARCLLLNPSILLMDEPTSSMDSTSEAQFIAQLKQVIQQKTLVIVTHRAAVLSLVERIIVLEDGKILADGPKAPILARLSQSSLPATSGRKEAPHA</sequence>
<dbReference type="PROSITE" id="PS50929">
    <property type="entry name" value="ABC_TM1F"/>
    <property type="match status" value="1"/>
</dbReference>
<evidence type="ECO:0000256" key="13">
    <source>
        <dbReference type="SAM" id="Phobius"/>
    </source>
</evidence>
<name>A0A1X1ETA0_PANCY</name>
<dbReference type="InterPro" id="IPR036640">
    <property type="entry name" value="ABC1_TM_sf"/>
</dbReference>
<reference evidence="17 18" key="1">
    <citation type="journal article" date="2017" name="Antonie Van Leeuwenhoek">
        <title>Phylogenomic resolution of the bacterial genus Pantoea and its relationship with Erwinia and Tatumella.</title>
        <authorList>
            <person name="Palmer M."/>
            <person name="Steenkamp E.T."/>
            <person name="Coetzee M.P."/>
            <person name="Chan W.Y."/>
            <person name="van Zyl E."/>
            <person name="De Maayer P."/>
            <person name="Coutinho T.A."/>
            <person name="Blom J."/>
            <person name="Smits T.H."/>
            <person name="Duffy B."/>
            <person name="Venter S.N."/>
        </authorList>
    </citation>
    <scope>NUCLEOTIDE SEQUENCE [LARGE SCALE GENOMIC DNA]</scope>
    <source>
        <strain evidence="17 18">LMG 2657</strain>
    </source>
</reference>
<dbReference type="PANTHER" id="PTHR43394:SF1">
    <property type="entry name" value="ATP-BINDING CASSETTE SUB-FAMILY B MEMBER 10, MITOCHONDRIAL"/>
    <property type="match status" value="1"/>
</dbReference>
<dbReference type="GO" id="GO:0016887">
    <property type="term" value="F:ATP hydrolysis activity"/>
    <property type="evidence" value="ECO:0007669"/>
    <property type="project" value="InterPro"/>
</dbReference>
<dbReference type="EMBL" id="MLJI01000001">
    <property type="protein sequence ID" value="ORM93171.1"/>
    <property type="molecule type" value="Genomic_DNA"/>
</dbReference>
<dbReference type="GO" id="GO:0005886">
    <property type="term" value="C:plasma membrane"/>
    <property type="evidence" value="ECO:0007669"/>
    <property type="project" value="UniProtKB-SubCell"/>
</dbReference>
<dbReference type="InterPro" id="IPR003439">
    <property type="entry name" value="ABC_transporter-like_ATP-bd"/>
</dbReference>
<keyword evidence="11 13" id="KW-0472">Membrane</keyword>
<evidence type="ECO:0000313" key="18">
    <source>
        <dbReference type="Proteomes" id="UP000193749"/>
    </source>
</evidence>
<feature type="domain" description="ABC transmembrane type-1" evidence="15">
    <location>
        <begin position="169"/>
        <end position="447"/>
    </location>
</feature>
<comment type="caution">
    <text evidence="17">The sequence shown here is derived from an EMBL/GenBank/DDBJ whole genome shotgun (WGS) entry which is preliminary data.</text>
</comment>
<dbReference type="GO" id="GO:0006508">
    <property type="term" value="P:proteolysis"/>
    <property type="evidence" value="ECO:0007669"/>
    <property type="project" value="InterPro"/>
</dbReference>
<dbReference type="Gene3D" id="3.40.50.300">
    <property type="entry name" value="P-loop containing nucleotide triphosphate hydrolases"/>
    <property type="match status" value="1"/>
</dbReference>
<evidence type="ECO:0000256" key="10">
    <source>
        <dbReference type="ARBA" id="ARBA00022989"/>
    </source>
</evidence>
<evidence type="ECO:0000259" key="15">
    <source>
        <dbReference type="PROSITE" id="PS50929"/>
    </source>
</evidence>
<dbReference type="SUPFAM" id="SSF90123">
    <property type="entry name" value="ABC transporter transmembrane region"/>
    <property type="match status" value="1"/>
</dbReference>
<dbReference type="Proteomes" id="UP000193749">
    <property type="component" value="Unassembled WGS sequence"/>
</dbReference>
<dbReference type="FunFam" id="3.40.50.300:FF:000299">
    <property type="entry name" value="ABC transporter ATP-binding protein/permease"/>
    <property type="match status" value="1"/>
</dbReference>
<dbReference type="GO" id="GO:0005524">
    <property type="term" value="F:ATP binding"/>
    <property type="evidence" value="ECO:0007669"/>
    <property type="project" value="UniProtKB-KW"/>
</dbReference>
<evidence type="ECO:0000256" key="9">
    <source>
        <dbReference type="ARBA" id="ARBA00022840"/>
    </source>
</evidence>
<keyword evidence="5" id="KW-1003">Cell membrane</keyword>
<dbReference type="STRING" id="55209.HA50_07365"/>
<keyword evidence="9" id="KW-0067">ATP-binding</keyword>
<feature type="transmembrane region" description="Helical" evidence="13">
    <location>
        <begin position="391"/>
        <end position="412"/>
    </location>
</feature>
<feature type="transmembrane region" description="Helical" evidence="13">
    <location>
        <begin position="198"/>
        <end position="220"/>
    </location>
</feature>
<evidence type="ECO:0000256" key="12">
    <source>
        <dbReference type="ARBA" id="ARBA00034018"/>
    </source>
</evidence>
<dbReference type="SUPFAM" id="SSF52540">
    <property type="entry name" value="P-loop containing nucleoside triphosphate hydrolases"/>
    <property type="match status" value="1"/>
</dbReference>
<evidence type="ECO:0000256" key="7">
    <source>
        <dbReference type="ARBA" id="ARBA00022741"/>
    </source>
</evidence>
<dbReference type="InterPro" id="IPR011527">
    <property type="entry name" value="ABC1_TM_dom"/>
</dbReference>
<feature type="domain" description="Peptidase C39" evidence="16">
    <location>
        <begin position="11"/>
        <end position="130"/>
    </location>
</feature>
<dbReference type="PROSITE" id="PS00211">
    <property type="entry name" value="ABC_TRANSPORTER_1"/>
    <property type="match status" value="1"/>
</dbReference>
<dbReference type="CDD" id="cd18587">
    <property type="entry name" value="ABC_6TM_LapB_like"/>
    <property type="match status" value="1"/>
</dbReference>
<dbReference type="Gene3D" id="1.20.1560.10">
    <property type="entry name" value="ABC transporter type 1, transmembrane domain"/>
    <property type="match status" value="1"/>
</dbReference>
<keyword evidence="18" id="KW-1185">Reference proteome</keyword>
<accession>A0A1X1ETA0</accession>
<dbReference type="Gene3D" id="3.90.70.10">
    <property type="entry name" value="Cysteine proteinases"/>
    <property type="match status" value="1"/>
</dbReference>
<keyword evidence="8" id="KW-0378">Hydrolase</keyword>
<dbReference type="Pfam" id="PF00664">
    <property type="entry name" value="ABC_membrane"/>
    <property type="match status" value="1"/>
</dbReference>
<dbReference type="RefSeq" id="WP_084873825.1">
    <property type="nucleotide sequence ID" value="NZ_JAGGMY010000001.1"/>
</dbReference>
<feature type="transmembrane region" description="Helical" evidence="13">
    <location>
        <begin position="165"/>
        <end position="186"/>
    </location>
</feature>
<dbReference type="InterPro" id="IPR027417">
    <property type="entry name" value="P-loop_NTPase"/>
</dbReference>
<evidence type="ECO:0000256" key="1">
    <source>
        <dbReference type="ARBA" id="ARBA00004651"/>
    </source>
</evidence>
<dbReference type="InterPro" id="IPR003593">
    <property type="entry name" value="AAA+_ATPase"/>
</dbReference>
<evidence type="ECO:0000256" key="4">
    <source>
        <dbReference type="ARBA" id="ARBA00022448"/>
    </source>
</evidence>
<evidence type="ECO:0000259" key="14">
    <source>
        <dbReference type="PROSITE" id="PS50893"/>
    </source>
</evidence>
<gene>
    <name evidence="17" type="ORF">HA50_07365</name>
</gene>
<dbReference type="GO" id="GO:0008559">
    <property type="term" value="F:ABC-type xenobiotic transporter activity"/>
    <property type="evidence" value="ECO:0007669"/>
    <property type="project" value="UniProtKB-EC"/>
</dbReference>
<keyword evidence="4" id="KW-0813">Transport</keyword>
<dbReference type="PANTHER" id="PTHR43394">
    <property type="entry name" value="ATP-DEPENDENT PERMEASE MDL1, MITOCHONDRIAL"/>
    <property type="match status" value="1"/>
</dbReference>
<evidence type="ECO:0000256" key="6">
    <source>
        <dbReference type="ARBA" id="ARBA00022692"/>
    </source>
</evidence>
<evidence type="ECO:0000256" key="2">
    <source>
        <dbReference type="ARBA" id="ARBA00006526"/>
    </source>
</evidence>
<dbReference type="InterPro" id="IPR039421">
    <property type="entry name" value="Type_1_exporter"/>
</dbReference>
<dbReference type="SMART" id="SM00382">
    <property type="entry name" value="AAA"/>
    <property type="match status" value="1"/>
</dbReference>
<evidence type="ECO:0000256" key="11">
    <source>
        <dbReference type="ARBA" id="ARBA00023136"/>
    </source>
</evidence>
<evidence type="ECO:0000256" key="5">
    <source>
        <dbReference type="ARBA" id="ARBA00022475"/>
    </source>
</evidence>
<dbReference type="AlphaFoldDB" id="A0A1X1ETA0"/>
<feature type="domain" description="ABC transporter" evidence="14">
    <location>
        <begin position="481"/>
        <end position="720"/>
    </location>
</feature>
<protein>
    <recommendedName>
        <fullName evidence="3">ABC-type xenobiotic transporter</fullName>
        <ecNumber evidence="3">7.6.2.2</ecNumber>
    </recommendedName>
</protein>
<evidence type="ECO:0000256" key="3">
    <source>
        <dbReference type="ARBA" id="ARBA00012191"/>
    </source>
</evidence>
<organism evidence="17 18">
    <name type="scientific">Pantoea cypripedii</name>
    <name type="common">Pectobacterium cypripedii</name>
    <name type="synonym">Erwinia cypripedii</name>
    <dbReference type="NCBI Taxonomy" id="55209"/>
    <lineage>
        <taxon>Bacteria</taxon>
        <taxon>Pseudomonadati</taxon>
        <taxon>Pseudomonadota</taxon>
        <taxon>Gammaproteobacteria</taxon>
        <taxon>Enterobacterales</taxon>
        <taxon>Erwiniaceae</taxon>
        <taxon>Pantoea</taxon>
    </lineage>
</organism>
<evidence type="ECO:0000313" key="17">
    <source>
        <dbReference type="EMBL" id="ORM93171.1"/>
    </source>
</evidence>
<feature type="transmembrane region" description="Helical" evidence="13">
    <location>
        <begin position="306"/>
        <end position="326"/>
    </location>
</feature>
<dbReference type="PROSITE" id="PS50893">
    <property type="entry name" value="ABC_TRANSPORTER_2"/>
    <property type="match status" value="1"/>
</dbReference>
<comment type="similarity">
    <text evidence="2">Belongs to the ABC transporter superfamily. Drug exporter-2 (TC 3.A.1.117) family.</text>
</comment>
<evidence type="ECO:0000256" key="8">
    <source>
        <dbReference type="ARBA" id="ARBA00022801"/>
    </source>
</evidence>
<comment type="subcellular location">
    <subcellularLocation>
        <location evidence="1">Cell membrane</location>
        <topology evidence="1">Multi-pass membrane protein</topology>
    </subcellularLocation>
</comment>
<keyword evidence="7" id="KW-0547">Nucleotide-binding</keyword>